<evidence type="ECO:0000313" key="3">
    <source>
        <dbReference type="EMBL" id="EKC20995.1"/>
    </source>
</evidence>
<keyword evidence="2" id="KW-1133">Transmembrane helix</keyword>
<organism evidence="3">
    <name type="scientific">Magallana gigas</name>
    <name type="common">Pacific oyster</name>
    <name type="synonym">Crassostrea gigas</name>
    <dbReference type="NCBI Taxonomy" id="29159"/>
    <lineage>
        <taxon>Eukaryota</taxon>
        <taxon>Metazoa</taxon>
        <taxon>Spiralia</taxon>
        <taxon>Lophotrochozoa</taxon>
        <taxon>Mollusca</taxon>
        <taxon>Bivalvia</taxon>
        <taxon>Autobranchia</taxon>
        <taxon>Pteriomorphia</taxon>
        <taxon>Ostreida</taxon>
        <taxon>Ostreoidea</taxon>
        <taxon>Ostreidae</taxon>
        <taxon>Magallana</taxon>
    </lineage>
</organism>
<gene>
    <name evidence="3" type="ORF">CGI_10004861</name>
</gene>
<keyword evidence="2" id="KW-0812">Transmembrane</keyword>
<name>K1PX79_MAGGI</name>
<sequence length="733" mass="84945">MVTYLKYCSFKCVQIMIPEVNTSPVRVKKGNVDVCPVTKEAWDARAKTKSGDCGGQSVYHCLADSEGGKWERCVEKTLVIEGNCPIFNEDGFIDWKPCDKTKPPCPNNPECFGNNTPSAKTKPDPNNDSGNDVGLVFAVSFGIMLILSAMALLIFFLRRRSSLLSPNEDQITQRLNSDSKEEIVKDHSVHNGIALLMNDDSDVKSIIVVGKFGNSVSSTSRRISKGFQTKKGWVSLECRYTDIPNTVEENTIMFAYGWFGMWNDDLCSKDKAKTACQSLILVTKVREPSLELTKNIDVAGRHGAARIVAGVTEEIVKTMDVNSGLEWLSSKDVRSIVVVGKFGSSVFSTSRLISERFKLEKKWRSMEYRYTNIPDTVKENTILYVYGWFGMWNDDLCSVVNVKTACQSLIRILNETNNVKLIIGMRSDLYKKYHQELEEADDDMNTSLFHHEIFLDTVDVRKDAKYKNYFEENIQKQCKENDCECKSLTYEMLRKGKDKVVGMPLKINAIQRYHELIPNYLRNWNILKVMRDHFSDIEKDRERRNVYEWIMYICLKGYFCRSDPFDTELVEEMNFGINQTSFDESDSELSRYVRMRNSDKLRNESSENARYVFWHPFIYICAFHYLFDNDPEFMMKNCNVDAILQLVRPRGFKTSYFEVTANKRCTTLFKERIQESGKEEEYAQHPLFKMNVEEEEEDDDDDDDKEEEEDDDFLEYHIQRIVNREYKDDSDSS</sequence>
<evidence type="ECO:0000256" key="2">
    <source>
        <dbReference type="SAM" id="Phobius"/>
    </source>
</evidence>
<feature type="transmembrane region" description="Helical" evidence="2">
    <location>
        <begin position="133"/>
        <end position="157"/>
    </location>
</feature>
<dbReference type="AlphaFoldDB" id="K1PX79"/>
<feature type="compositionally biased region" description="Acidic residues" evidence="1">
    <location>
        <begin position="693"/>
        <end position="713"/>
    </location>
</feature>
<dbReference type="HOGENOM" id="CLU_378236_0_0_1"/>
<dbReference type="InParanoid" id="K1PX79"/>
<feature type="region of interest" description="Disordered" evidence="1">
    <location>
        <begin position="676"/>
        <end position="714"/>
    </location>
</feature>
<evidence type="ECO:0000256" key="1">
    <source>
        <dbReference type="SAM" id="MobiDB-lite"/>
    </source>
</evidence>
<accession>K1PX79</accession>
<protein>
    <submittedName>
        <fullName evidence="3">Uncharacterized protein</fullName>
    </submittedName>
</protein>
<dbReference type="EMBL" id="JH818001">
    <property type="protein sequence ID" value="EKC20995.1"/>
    <property type="molecule type" value="Genomic_DNA"/>
</dbReference>
<reference evidence="3" key="1">
    <citation type="journal article" date="2012" name="Nature">
        <title>The oyster genome reveals stress adaptation and complexity of shell formation.</title>
        <authorList>
            <person name="Zhang G."/>
            <person name="Fang X."/>
            <person name="Guo X."/>
            <person name="Li L."/>
            <person name="Luo R."/>
            <person name="Xu F."/>
            <person name="Yang P."/>
            <person name="Zhang L."/>
            <person name="Wang X."/>
            <person name="Qi H."/>
            <person name="Xiong Z."/>
            <person name="Que H."/>
            <person name="Xie Y."/>
            <person name="Holland P.W."/>
            <person name="Paps J."/>
            <person name="Zhu Y."/>
            <person name="Wu F."/>
            <person name="Chen Y."/>
            <person name="Wang J."/>
            <person name="Peng C."/>
            <person name="Meng J."/>
            <person name="Yang L."/>
            <person name="Liu J."/>
            <person name="Wen B."/>
            <person name="Zhang N."/>
            <person name="Huang Z."/>
            <person name="Zhu Q."/>
            <person name="Feng Y."/>
            <person name="Mount A."/>
            <person name="Hedgecock D."/>
            <person name="Xu Z."/>
            <person name="Liu Y."/>
            <person name="Domazet-Loso T."/>
            <person name="Du Y."/>
            <person name="Sun X."/>
            <person name="Zhang S."/>
            <person name="Liu B."/>
            <person name="Cheng P."/>
            <person name="Jiang X."/>
            <person name="Li J."/>
            <person name="Fan D."/>
            <person name="Wang W."/>
            <person name="Fu W."/>
            <person name="Wang T."/>
            <person name="Wang B."/>
            <person name="Zhang J."/>
            <person name="Peng Z."/>
            <person name="Li Y."/>
            <person name="Li N."/>
            <person name="Wang J."/>
            <person name="Chen M."/>
            <person name="He Y."/>
            <person name="Tan F."/>
            <person name="Song X."/>
            <person name="Zheng Q."/>
            <person name="Huang R."/>
            <person name="Yang H."/>
            <person name="Du X."/>
            <person name="Chen L."/>
            <person name="Yang M."/>
            <person name="Gaffney P.M."/>
            <person name="Wang S."/>
            <person name="Luo L."/>
            <person name="She Z."/>
            <person name="Ming Y."/>
            <person name="Huang W."/>
            <person name="Zhang S."/>
            <person name="Huang B."/>
            <person name="Zhang Y."/>
            <person name="Qu T."/>
            <person name="Ni P."/>
            <person name="Miao G."/>
            <person name="Wang J."/>
            <person name="Wang Q."/>
            <person name="Steinberg C.E."/>
            <person name="Wang H."/>
            <person name="Li N."/>
            <person name="Qian L."/>
            <person name="Zhang G."/>
            <person name="Li Y."/>
            <person name="Yang H."/>
            <person name="Liu X."/>
            <person name="Wang J."/>
            <person name="Yin Y."/>
            <person name="Wang J."/>
        </authorList>
    </citation>
    <scope>NUCLEOTIDE SEQUENCE [LARGE SCALE GENOMIC DNA]</scope>
    <source>
        <strain evidence="3">05x7-T-G4-1.051#20</strain>
    </source>
</reference>
<keyword evidence="2" id="KW-0472">Membrane</keyword>
<proteinExistence type="predicted"/>